<comment type="caution">
    <text evidence="2">The sequence shown here is derived from an EMBL/GenBank/DDBJ whole genome shotgun (WGS) entry which is preliminary data.</text>
</comment>
<dbReference type="OrthoDB" id="954553at2"/>
<evidence type="ECO:0000313" key="3">
    <source>
        <dbReference type="Proteomes" id="UP000316778"/>
    </source>
</evidence>
<evidence type="ECO:0000313" key="2">
    <source>
        <dbReference type="EMBL" id="TWI91617.1"/>
    </source>
</evidence>
<gene>
    <name evidence="2" type="ORF">LX66_0992</name>
</gene>
<protein>
    <submittedName>
        <fullName evidence="2">Putative NUDIX family NTP pyrophosphohydrolase</fullName>
    </submittedName>
</protein>
<sequence length="159" mass="17548">MGKTSAGILLYRYRDQLQVLLVHPGGPFWAKKDAGAWSIPKGEAENGDGLLSAALREFEEETGMRPAADPDTLLPLEPVKQKGGKLVHAWALQGDLDTTDIRSNTFEMEWPPRSGKTRSFPEVDKAAWLPIPEARQKILAGQLPLIDQLLSILPDTPLR</sequence>
<name>A0A562TDI0_CHIJA</name>
<dbReference type="CDD" id="cd04662">
    <property type="entry name" value="NUDIX_Hydrolase"/>
    <property type="match status" value="1"/>
</dbReference>
<keyword evidence="3" id="KW-1185">Reference proteome</keyword>
<dbReference type="AlphaFoldDB" id="A0A562TDI0"/>
<feature type="domain" description="Nudix hydrolase" evidence="1">
    <location>
        <begin position="1"/>
        <end position="151"/>
    </location>
</feature>
<reference evidence="2 3" key="1">
    <citation type="journal article" date="2013" name="Stand. Genomic Sci.">
        <title>Genomic Encyclopedia of Type Strains, Phase I: The one thousand microbial genomes (KMG-I) project.</title>
        <authorList>
            <person name="Kyrpides N.C."/>
            <person name="Woyke T."/>
            <person name="Eisen J.A."/>
            <person name="Garrity G."/>
            <person name="Lilburn T.G."/>
            <person name="Beck B.J."/>
            <person name="Whitman W.B."/>
            <person name="Hugenholtz P."/>
            <person name="Klenk H.P."/>
        </authorList>
    </citation>
    <scope>NUCLEOTIDE SEQUENCE [LARGE SCALE GENOMIC DNA]</scope>
    <source>
        <strain evidence="2 3">DSM 13484</strain>
    </source>
</reference>
<dbReference type="GO" id="GO:0004081">
    <property type="term" value="F:bis(5'-nucleosyl)-tetraphosphatase (asymmetrical) activity"/>
    <property type="evidence" value="ECO:0007669"/>
    <property type="project" value="TreeGrafter"/>
</dbReference>
<organism evidence="2 3">
    <name type="scientific">Chitinophaga japonensis</name>
    <name type="common">Flexibacter japonensis</name>
    <dbReference type="NCBI Taxonomy" id="104662"/>
    <lineage>
        <taxon>Bacteria</taxon>
        <taxon>Pseudomonadati</taxon>
        <taxon>Bacteroidota</taxon>
        <taxon>Chitinophagia</taxon>
        <taxon>Chitinophagales</taxon>
        <taxon>Chitinophagaceae</taxon>
        <taxon>Chitinophaga</taxon>
    </lineage>
</organism>
<dbReference type="Gene3D" id="3.90.79.10">
    <property type="entry name" value="Nucleoside Triphosphate Pyrophosphohydrolase"/>
    <property type="match status" value="1"/>
</dbReference>
<dbReference type="SUPFAM" id="SSF55811">
    <property type="entry name" value="Nudix"/>
    <property type="match status" value="1"/>
</dbReference>
<dbReference type="InterPro" id="IPR051325">
    <property type="entry name" value="Nudix_hydrolase_domain"/>
</dbReference>
<keyword evidence="2" id="KW-0378">Hydrolase</keyword>
<dbReference type="PROSITE" id="PS51462">
    <property type="entry name" value="NUDIX"/>
    <property type="match status" value="1"/>
</dbReference>
<dbReference type="PANTHER" id="PTHR21340">
    <property type="entry name" value="DIADENOSINE 5,5-P1,P4-TETRAPHOSPHATE PYROPHOSPHOHYDROLASE MUTT"/>
    <property type="match status" value="1"/>
</dbReference>
<dbReference type="RefSeq" id="WP_145710761.1">
    <property type="nucleotide sequence ID" value="NZ_BAAAFY010000001.1"/>
</dbReference>
<dbReference type="EMBL" id="VLLG01000002">
    <property type="protein sequence ID" value="TWI91617.1"/>
    <property type="molecule type" value="Genomic_DNA"/>
</dbReference>
<accession>A0A562TDI0</accession>
<dbReference type="Pfam" id="PF00293">
    <property type="entry name" value="NUDIX"/>
    <property type="match status" value="1"/>
</dbReference>
<dbReference type="InterPro" id="IPR000086">
    <property type="entry name" value="NUDIX_hydrolase_dom"/>
</dbReference>
<evidence type="ECO:0000259" key="1">
    <source>
        <dbReference type="PROSITE" id="PS51462"/>
    </source>
</evidence>
<dbReference type="Proteomes" id="UP000316778">
    <property type="component" value="Unassembled WGS sequence"/>
</dbReference>
<dbReference type="PANTHER" id="PTHR21340:SF7">
    <property type="entry name" value="NUDIX HYDROLASE DOMAIN-CONTAINING PROTEIN"/>
    <property type="match status" value="1"/>
</dbReference>
<proteinExistence type="predicted"/>
<dbReference type="GO" id="GO:0006754">
    <property type="term" value="P:ATP biosynthetic process"/>
    <property type="evidence" value="ECO:0007669"/>
    <property type="project" value="TreeGrafter"/>
</dbReference>
<dbReference type="InterPro" id="IPR015797">
    <property type="entry name" value="NUDIX_hydrolase-like_dom_sf"/>
</dbReference>
<dbReference type="GO" id="GO:0006167">
    <property type="term" value="P:AMP biosynthetic process"/>
    <property type="evidence" value="ECO:0007669"/>
    <property type="project" value="TreeGrafter"/>
</dbReference>